<dbReference type="GO" id="GO:0015628">
    <property type="term" value="P:protein secretion by the type II secretion system"/>
    <property type="evidence" value="ECO:0007669"/>
    <property type="project" value="TreeGrafter"/>
</dbReference>
<sequence length="72" mass="7921">MMLYMVASGEKSGQLGTLMVRAADNQETLQQNRIALTLSIFEPALIITMALIVLFIVVSVLQPLLQLNSMIN</sequence>
<dbReference type="PANTHER" id="PTHR30012">
    <property type="entry name" value="GENERAL SECRETION PATHWAY PROTEIN"/>
    <property type="match status" value="1"/>
</dbReference>
<keyword evidence="5 6" id="KW-0472">Membrane</keyword>
<evidence type="ECO:0000256" key="3">
    <source>
        <dbReference type="ARBA" id="ARBA00022692"/>
    </source>
</evidence>
<organism evidence="9 10">
    <name type="scientific">Escherichia coli</name>
    <dbReference type="NCBI Taxonomy" id="562"/>
    <lineage>
        <taxon>Bacteria</taxon>
        <taxon>Pseudomonadati</taxon>
        <taxon>Pseudomonadota</taxon>
        <taxon>Gammaproteobacteria</taxon>
        <taxon>Enterobacterales</taxon>
        <taxon>Enterobacteriaceae</taxon>
        <taxon>Escherichia</taxon>
    </lineage>
</organism>
<dbReference type="PRINTS" id="PR00812">
    <property type="entry name" value="BCTERIALGSPF"/>
</dbReference>
<dbReference type="Proteomes" id="UP000254052">
    <property type="component" value="Unassembled WGS sequence"/>
</dbReference>
<evidence type="ECO:0000256" key="1">
    <source>
        <dbReference type="ARBA" id="ARBA00004651"/>
    </source>
</evidence>
<feature type="transmembrane region" description="Helical" evidence="6">
    <location>
        <begin position="44"/>
        <end position="65"/>
    </location>
</feature>
<dbReference type="InterPro" id="IPR003004">
    <property type="entry name" value="GspF/PilC"/>
</dbReference>
<protein>
    <submittedName>
        <fullName evidence="9">General secretion pathway protein F</fullName>
    </submittedName>
</protein>
<keyword evidence="3 6" id="KW-0812">Transmembrane</keyword>
<comment type="subcellular location">
    <subcellularLocation>
        <location evidence="1">Cell membrane</location>
        <topology evidence="1">Multi-pass membrane protein</topology>
    </subcellularLocation>
</comment>
<evidence type="ECO:0000313" key="10">
    <source>
        <dbReference type="Proteomes" id="UP000254052"/>
    </source>
</evidence>
<dbReference type="Proteomes" id="UP000467488">
    <property type="component" value="Chromosome"/>
</dbReference>
<reference evidence="9 10" key="1">
    <citation type="submission" date="2018-06" db="EMBL/GenBank/DDBJ databases">
        <authorList>
            <consortium name="Pathogen Informatics"/>
            <person name="Doyle S."/>
        </authorList>
    </citation>
    <scope>NUCLEOTIDE SEQUENCE [LARGE SCALE GENOMIC DNA]</scope>
    <source>
        <strain evidence="9 10">NCTC9962</strain>
    </source>
</reference>
<evidence type="ECO:0000259" key="7">
    <source>
        <dbReference type="Pfam" id="PF00482"/>
    </source>
</evidence>
<evidence type="ECO:0000256" key="6">
    <source>
        <dbReference type="SAM" id="Phobius"/>
    </source>
</evidence>
<evidence type="ECO:0000313" key="11">
    <source>
        <dbReference type="Proteomes" id="UP000467488"/>
    </source>
</evidence>
<accession>A0A377DBI1</accession>
<dbReference type="RefSeq" id="WP_000979747.1">
    <property type="nucleotide sequence ID" value="NZ_MOIL01000144.1"/>
</dbReference>
<keyword evidence="4 6" id="KW-1133">Transmembrane helix</keyword>
<feature type="domain" description="Type II secretion system protein GspF" evidence="7">
    <location>
        <begin position="1"/>
        <end position="63"/>
    </location>
</feature>
<gene>
    <name evidence="9" type="primary">gspF_4</name>
    <name evidence="8" type="ORF">EIMP300_17500</name>
    <name evidence="9" type="ORF">NCTC9962_06767</name>
</gene>
<dbReference type="EMBL" id="AP022360">
    <property type="protein sequence ID" value="BBU80350.1"/>
    <property type="molecule type" value="Genomic_DNA"/>
</dbReference>
<dbReference type="GO" id="GO:0005886">
    <property type="term" value="C:plasma membrane"/>
    <property type="evidence" value="ECO:0007669"/>
    <property type="project" value="UniProtKB-SubCell"/>
</dbReference>
<reference evidence="8 11" key="2">
    <citation type="submission" date="2020-01" db="EMBL/GenBank/DDBJ databases">
        <title>Dynamics of blaIMP-6 dissemination in carbapenem resistant Enterobacteriacea isolated from regional surveillance in Osaka, Japan.</title>
        <authorList>
            <person name="Abe R."/>
            <person name="Akeda Y."/>
            <person name="Sugawara Y."/>
            <person name="Yamamoto N."/>
            <person name="Tomono K."/>
            <person name="Takeuchi D."/>
            <person name="Kawahara R."/>
            <person name="Hamada S."/>
        </authorList>
    </citation>
    <scope>NUCLEOTIDE SEQUENCE [LARGE SCALE GENOMIC DNA]</scope>
    <source>
        <strain evidence="8 11">E300</strain>
    </source>
</reference>
<proteinExistence type="predicted"/>
<keyword evidence="2" id="KW-1003">Cell membrane</keyword>
<dbReference type="InterPro" id="IPR018076">
    <property type="entry name" value="T2SS_GspF_dom"/>
</dbReference>
<name>A0A377DBI1_ECOLX</name>
<evidence type="ECO:0000256" key="5">
    <source>
        <dbReference type="ARBA" id="ARBA00023136"/>
    </source>
</evidence>
<dbReference type="AlphaFoldDB" id="A0A377DBI1"/>
<evidence type="ECO:0000313" key="9">
    <source>
        <dbReference type="EMBL" id="STM17758.1"/>
    </source>
</evidence>
<evidence type="ECO:0000313" key="8">
    <source>
        <dbReference type="EMBL" id="BBU80350.1"/>
    </source>
</evidence>
<dbReference type="Pfam" id="PF00482">
    <property type="entry name" value="T2SSF"/>
    <property type="match status" value="1"/>
</dbReference>
<dbReference type="PANTHER" id="PTHR30012:SF0">
    <property type="entry name" value="TYPE II SECRETION SYSTEM PROTEIN F-RELATED"/>
    <property type="match status" value="1"/>
</dbReference>
<evidence type="ECO:0000256" key="4">
    <source>
        <dbReference type="ARBA" id="ARBA00022989"/>
    </source>
</evidence>
<evidence type="ECO:0000256" key="2">
    <source>
        <dbReference type="ARBA" id="ARBA00022475"/>
    </source>
</evidence>
<dbReference type="EMBL" id="UGED01000019">
    <property type="protein sequence ID" value="STM17758.1"/>
    <property type="molecule type" value="Genomic_DNA"/>
</dbReference>